<gene>
    <name evidence="1" type="ORF">PGLA2088_LOCUS27047</name>
</gene>
<dbReference type="EMBL" id="CAJNNW010027304">
    <property type="protein sequence ID" value="CAE8690668.1"/>
    <property type="molecule type" value="Genomic_DNA"/>
</dbReference>
<evidence type="ECO:0000313" key="1">
    <source>
        <dbReference type="EMBL" id="CAE8690668.1"/>
    </source>
</evidence>
<comment type="caution">
    <text evidence="1">The sequence shown here is derived from an EMBL/GenBank/DDBJ whole genome shotgun (WGS) entry which is preliminary data.</text>
</comment>
<accession>A0A813JZ51</accession>
<reference evidence="1" key="1">
    <citation type="submission" date="2021-02" db="EMBL/GenBank/DDBJ databases">
        <authorList>
            <person name="Dougan E. K."/>
            <person name="Rhodes N."/>
            <person name="Thang M."/>
            <person name="Chan C."/>
        </authorList>
    </citation>
    <scope>NUCLEOTIDE SEQUENCE</scope>
</reference>
<evidence type="ECO:0000313" key="2">
    <source>
        <dbReference type="Proteomes" id="UP000626109"/>
    </source>
</evidence>
<dbReference type="Proteomes" id="UP000626109">
    <property type="component" value="Unassembled WGS sequence"/>
</dbReference>
<protein>
    <submittedName>
        <fullName evidence="1">Uncharacterized protein</fullName>
    </submittedName>
</protein>
<proteinExistence type="predicted"/>
<sequence length="163" mass="18136">MHWFLKSTRSNATWSSAAELDTADEPLLSAWWAKSRSWNVKIGKKDMRATKISLGMPGGGVVLGNGRLALCAGSHLLSTGYFYAFQIDAIDDEHFPLDRMGNLSFGFGISHLPPRSKSLPEPRLVKSFLGNCLDRIPVRRKFVEGTHENSPERCFAFVSSSYI</sequence>
<name>A0A813JZ51_POLGL</name>
<organism evidence="1 2">
    <name type="scientific">Polarella glacialis</name>
    <name type="common">Dinoflagellate</name>
    <dbReference type="NCBI Taxonomy" id="89957"/>
    <lineage>
        <taxon>Eukaryota</taxon>
        <taxon>Sar</taxon>
        <taxon>Alveolata</taxon>
        <taxon>Dinophyceae</taxon>
        <taxon>Suessiales</taxon>
        <taxon>Suessiaceae</taxon>
        <taxon>Polarella</taxon>
    </lineage>
</organism>
<dbReference type="AlphaFoldDB" id="A0A813JZ51"/>